<dbReference type="PROSITE" id="PS00206">
    <property type="entry name" value="TRANSFERRIN_LIKE_2"/>
    <property type="match status" value="1"/>
</dbReference>
<protein>
    <recommendedName>
        <fullName evidence="5">Transferrin-like domain-containing protein</fullName>
    </recommendedName>
</protein>
<dbReference type="SMART" id="SM00094">
    <property type="entry name" value="TR_FER"/>
    <property type="match status" value="2"/>
</dbReference>
<evidence type="ECO:0000313" key="7">
    <source>
        <dbReference type="Proteomes" id="UP000887568"/>
    </source>
</evidence>
<dbReference type="RefSeq" id="XP_038057618.1">
    <property type="nucleotide sequence ID" value="XM_038201690.1"/>
</dbReference>
<keyword evidence="7" id="KW-1185">Reference proteome</keyword>
<dbReference type="FunFam" id="3.40.190.10:FF:000095">
    <property type="entry name" value="Lactotransferrin"/>
    <property type="match status" value="2"/>
</dbReference>
<dbReference type="OrthoDB" id="9981115at2759"/>
<feature type="domain" description="Transferrin-like" evidence="5">
    <location>
        <begin position="26"/>
        <end position="369"/>
    </location>
</feature>
<dbReference type="GO" id="GO:0005769">
    <property type="term" value="C:early endosome"/>
    <property type="evidence" value="ECO:0007669"/>
    <property type="project" value="TreeGrafter"/>
</dbReference>
<dbReference type="GO" id="GO:0006826">
    <property type="term" value="P:iron ion transport"/>
    <property type="evidence" value="ECO:0007669"/>
    <property type="project" value="TreeGrafter"/>
</dbReference>
<dbReference type="GO" id="GO:0005615">
    <property type="term" value="C:extracellular space"/>
    <property type="evidence" value="ECO:0007669"/>
    <property type="project" value="TreeGrafter"/>
</dbReference>
<keyword evidence="2" id="KW-0964">Secreted</keyword>
<evidence type="ECO:0000313" key="6">
    <source>
        <dbReference type="EnsemblMetazoa" id="XP_038057618.1"/>
    </source>
</evidence>
<dbReference type="Gene3D" id="3.40.190.10">
    <property type="entry name" value="Periplasmic binding protein-like II"/>
    <property type="match status" value="4"/>
</dbReference>
<evidence type="ECO:0000256" key="3">
    <source>
        <dbReference type="ARBA" id="ARBA00022737"/>
    </source>
</evidence>
<organism evidence="6 7">
    <name type="scientific">Patiria miniata</name>
    <name type="common">Bat star</name>
    <name type="synonym">Asterina miniata</name>
    <dbReference type="NCBI Taxonomy" id="46514"/>
    <lineage>
        <taxon>Eukaryota</taxon>
        <taxon>Metazoa</taxon>
        <taxon>Echinodermata</taxon>
        <taxon>Eleutherozoa</taxon>
        <taxon>Asterozoa</taxon>
        <taxon>Asteroidea</taxon>
        <taxon>Valvatacea</taxon>
        <taxon>Valvatida</taxon>
        <taxon>Asterinidae</taxon>
        <taxon>Patiria</taxon>
    </lineage>
</organism>
<dbReference type="PROSITE" id="PS00207">
    <property type="entry name" value="TRANSFERRIN_LIKE_3"/>
    <property type="match status" value="2"/>
</dbReference>
<dbReference type="CDD" id="cd13529">
    <property type="entry name" value="PBP2_transferrin"/>
    <property type="match status" value="1"/>
</dbReference>
<evidence type="ECO:0000259" key="5">
    <source>
        <dbReference type="PROSITE" id="PS51408"/>
    </source>
</evidence>
<feature type="domain" description="Transferrin-like" evidence="5">
    <location>
        <begin position="375"/>
        <end position="708"/>
    </location>
</feature>
<dbReference type="InterPro" id="IPR018195">
    <property type="entry name" value="Transferrin_Fe_BS"/>
</dbReference>
<evidence type="ECO:0000256" key="1">
    <source>
        <dbReference type="ARBA" id="ARBA00004613"/>
    </source>
</evidence>
<accession>A0A914A173</accession>
<dbReference type="PANTHER" id="PTHR11485:SF29">
    <property type="entry name" value="TRANSFERRIN 2"/>
    <property type="match status" value="1"/>
</dbReference>
<dbReference type="GeneID" id="119729161"/>
<feature type="chain" id="PRO_5038275679" description="Transferrin-like domain-containing protein" evidence="4">
    <location>
        <begin position="22"/>
        <end position="738"/>
    </location>
</feature>
<keyword evidence="4" id="KW-0732">Signal</keyword>
<proteinExistence type="predicted"/>
<dbReference type="Proteomes" id="UP000887568">
    <property type="component" value="Unplaced"/>
</dbReference>
<dbReference type="PRINTS" id="PR00422">
    <property type="entry name" value="TRANSFERRIN"/>
</dbReference>
<dbReference type="RefSeq" id="XP_038057617.1">
    <property type="nucleotide sequence ID" value="XM_038201689.1"/>
</dbReference>
<dbReference type="PANTHER" id="PTHR11485">
    <property type="entry name" value="TRANSFERRIN"/>
    <property type="match status" value="1"/>
</dbReference>
<dbReference type="GO" id="GO:0055037">
    <property type="term" value="C:recycling endosome"/>
    <property type="evidence" value="ECO:0007669"/>
    <property type="project" value="TreeGrafter"/>
</dbReference>
<dbReference type="PROSITE" id="PS51408">
    <property type="entry name" value="TRANSFERRIN_LIKE_4"/>
    <property type="match status" value="2"/>
</dbReference>
<comment type="subcellular location">
    <subcellularLocation>
        <location evidence="1">Secreted</location>
    </subcellularLocation>
</comment>
<feature type="signal peptide" evidence="4">
    <location>
        <begin position="1"/>
        <end position="21"/>
    </location>
</feature>
<evidence type="ECO:0000256" key="2">
    <source>
        <dbReference type="ARBA" id="ARBA00022525"/>
    </source>
</evidence>
<name>A0A914A173_PATMI</name>
<dbReference type="CTD" id="4241"/>
<dbReference type="EnsemblMetazoa" id="XM_038201690.1">
    <property type="protein sequence ID" value="XP_038057618.1"/>
    <property type="gene ID" value="LOC119729161"/>
</dbReference>
<dbReference type="OMA" id="CPVPAMT"/>
<dbReference type="AlphaFoldDB" id="A0A914A173"/>
<dbReference type="SUPFAM" id="SSF53850">
    <property type="entry name" value="Periplasmic binding protein-like II"/>
    <property type="match status" value="2"/>
</dbReference>
<dbReference type="Pfam" id="PF00405">
    <property type="entry name" value="Transferrin"/>
    <property type="match status" value="2"/>
</dbReference>
<dbReference type="InterPro" id="IPR001156">
    <property type="entry name" value="Transferrin-like_dom"/>
</dbReference>
<evidence type="ECO:0000256" key="4">
    <source>
        <dbReference type="SAM" id="SignalP"/>
    </source>
</evidence>
<keyword evidence="3" id="KW-0677">Repeat</keyword>
<reference evidence="6" key="1">
    <citation type="submission" date="2022-11" db="UniProtKB">
        <authorList>
            <consortium name="EnsemblMetazoa"/>
        </authorList>
    </citation>
    <scope>IDENTIFICATION</scope>
</reference>
<dbReference type="EnsemblMetazoa" id="XM_038201689.1">
    <property type="protein sequence ID" value="XP_038057617.1"/>
    <property type="gene ID" value="LOC119729161"/>
</dbReference>
<dbReference type="GO" id="GO:0005886">
    <property type="term" value="C:plasma membrane"/>
    <property type="evidence" value="ECO:0007669"/>
    <property type="project" value="TreeGrafter"/>
</dbReference>
<sequence length="738" mass="79810">MTQAAIILGVVLAVGLQFAACQVSVMRWCTTSSHEEQKCVDMKTAFAANSLKTLNCVAGESASHCMELINTNQADLITLDGGDVYTAGMRFNMIPIMQEVYAGNDKGYYAIAAVRRDNPGFDLRTLRGKKSCHTGVRKTAGWNVPIGYLLQADLINPAKCQDDIRAAGNFFNQSCAPGALSSTYNPDNDNPESLCALCKTTSPVKCPRNSNEPYYNYAGAFRCMAVGDGDVAFIKPQTIDENTDRNNQESWAVSLQSTDFQLLCKDGSRADVGQHMQCNLAYVPSHAVMASKNFDTAVLEDFRTVLKQAQDLFGQDSNTNGFSMFDSSLYDGGSDLLFKDSTESLADVTTDYDEFLGADYMATVKGLEKCPKGSLRWCVTSAQEKTKCEAMTAAFTGANLTPPISCYQSESADLCTMEIADNEADLVSLDGGKLYKHGREGRVAPIMAEDYGSGDASYWAVVVVKRTSTFTINDLKGKKSCHTGYMRTAGWLVAIGFLLNRGDIVSDEKCQIPKAVGEFFSQSCVPGVLDPVNNPSGTNPDNLCELCSGQGDNKCKSNANEPYSGYAGAFRCLVADSGDVAFVKHTTVGSNPDVQKADYQLLCPDGSRAEVDDYLNCNLAKVPSHTVVTAQTKTDAQRREMVTLLKNGQDRFKSDAGAGFKMFDSADYGVGGDDLLFKDSTVQLTETANSYDKFLSKEYLEDTEAIYCEPKGPGGAAGLLPSLLLMLAAVVMHRLARG</sequence>